<dbReference type="PANTHER" id="PTHR47683">
    <property type="entry name" value="PSEUDOURIDINE SYNTHASE FAMILY PROTEIN-RELATED"/>
    <property type="match status" value="1"/>
</dbReference>
<feature type="region of interest" description="Disordered" evidence="6">
    <location>
        <begin position="1"/>
        <end position="305"/>
    </location>
</feature>
<dbReference type="InterPro" id="IPR000748">
    <property type="entry name" value="PsdUridine_synth_RsuA/RluB/E/F"/>
</dbReference>
<feature type="compositionally biased region" description="Low complexity" evidence="6">
    <location>
        <begin position="110"/>
        <end position="144"/>
    </location>
</feature>
<evidence type="ECO:0000256" key="6">
    <source>
        <dbReference type="SAM" id="MobiDB-lite"/>
    </source>
</evidence>
<dbReference type="InterPro" id="IPR036986">
    <property type="entry name" value="S4_RNA-bd_sf"/>
</dbReference>
<dbReference type="SUPFAM" id="SSF55174">
    <property type="entry name" value="Alpha-L RNA-binding motif"/>
    <property type="match status" value="1"/>
</dbReference>
<dbReference type="InterPro" id="IPR050343">
    <property type="entry name" value="RsuA_PseudoU_synthase"/>
</dbReference>
<evidence type="ECO:0000256" key="2">
    <source>
        <dbReference type="ARBA" id="ARBA00022884"/>
    </source>
</evidence>
<dbReference type="FunFam" id="3.10.290.10:FF:000003">
    <property type="entry name" value="Pseudouridine synthase"/>
    <property type="match status" value="1"/>
</dbReference>
<feature type="region of interest" description="Disordered" evidence="6">
    <location>
        <begin position="323"/>
        <end position="344"/>
    </location>
</feature>
<dbReference type="EC" id="5.4.99.-" evidence="5"/>
<dbReference type="GO" id="GO:0000455">
    <property type="term" value="P:enzyme-directed rRNA pseudouridine synthesis"/>
    <property type="evidence" value="ECO:0007669"/>
    <property type="project" value="UniProtKB-ARBA"/>
</dbReference>
<comment type="similarity">
    <text evidence="1 5">Belongs to the pseudouridine synthase RsuA family.</text>
</comment>
<dbReference type="InterPro" id="IPR020103">
    <property type="entry name" value="PsdUridine_synth_cat_dom_sf"/>
</dbReference>
<dbReference type="InterPro" id="IPR002942">
    <property type="entry name" value="S4_RNA-bd"/>
</dbReference>
<dbReference type="SMART" id="SM00363">
    <property type="entry name" value="S4"/>
    <property type="match status" value="1"/>
</dbReference>
<accession>A0A411X2W8</accession>
<dbReference type="FunFam" id="3.30.70.1560:FF:000001">
    <property type="entry name" value="Pseudouridine synthase"/>
    <property type="match status" value="1"/>
</dbReference>
<evidence type="ECO:0000256" key="4">
    <source>
        <dbReference type="PROSITE-ProRule" id="PRU00182"/>
    </source>
</evidence>
<dbReference type="InterPro" id="IPR018496">
    <property type="entry name" value="PsdUridine_synth_RsuA/RluB_CS"/>
</dbReference>
<protein>
    <recommendedName>
        <fullName evidence="5">Pseudouridine synthase</fullName>
        <ecNumber evidence="5">5.4.99.-</ecNumber>
    </recommendedName>
</protein>
<dbReference type="OrthoDB" id="9807213at2"/>
<evidence type="ECO:0000256" key="1">
    <source>
        <dbReference type="ARBA" id="ARBA00008348"/>
    </source>
</evidence>
<evidence type="ECO:0000259" key="7">
    <source>
        <dbReference type="SMART" id="SM00363"/>
    </source>
</evidence>
<feature type="compositionally biased region" description="Basic and acidic residues" evidence="6">
    <location>
        <begin position="158"/>
        <end position="170"/>
    </location>
</feature>
<feature type="compositionally biased region" description="Low complexity" evidence="6">
    <location>
        <begin position="66"/>
        <end position="96"/>
    </location>
</feature>
<feature type="compositionally biased region" description="Low complexity" evidence="6">
    <location>
        <begin position="283"/>
        <end position="305"/>
    </location>
</feature>
<dbReference type="CDD" id="cd00165">
    <property type="entry name" value="S4"/>
    <property type="match status" value="1"/>
</dbReference>
<dbReference type="SUPFAM" id="SSF55120">
    <property type="entry name" value="Pseudouridine synthase"/>
    <property type="match status" value="1"/>
</dbReference>
<feature type="compositionally biased region" description="Basic and acidic residues" evidence="6">
    <location>
        <begin position="605"/>
        <end position="617"/>
    </location>
</feature>
<feature type="compositionally biased region" description="Basic and acidic residues" evidence="6">
    <location>
        <begin position="625"/>
        <end position="643"/>
    </location>
</feature>
<evidence type="ECO:0000313" key="11">
    <source>
        <dbReference type="Proteomes" id="UP000628442"/>
    </source>
</evidence>
<feature type="region of interest" description="Disordered" evidence="6">
    <location>
        <begin position="591"/>
        <end position="753"/>
    </location>
</feature>
<keyword evidence="3 5" id="KW-0413">Isomerase</keyword>
<dbReference type="Proteomes" id="UP000292307">
    <property type="component" value="Chromosome"/>
</dbReference>
<evidence type="ECO:0000313" key="8">
    <source>
        <dbReference type="EMBL" id="GGY66922.1"/>
    </source>
</evidence>
<reference evidence="9 10" key="2">
    <citation type="submission" date="2019-02" db="EMBL/GenBank/DDBJ databases">
        <title>Draft Genome Sequences of Six Type Strains of the Genus Massilia.</title>
        <authorList>
            <person name="Miess H."/>
            <person name="Frediansyhah A."/>
            <person name="Gross H."/>
        </authorList>
    </citation>
    <scope>NUCLEOTIDE SEQUENCE [LARGE SCALE GENOMIC DNA]</scope>
    <source>
        <strain evidence="9 10">DSM 17472</strain>
    </source>
</reference>
<feature type="compositionally biased region" description="Basic and acidic residues" evidence="6">
    <location>
        <begin position="213"/>
        <end position="280"/>
    </location>
</feature>
<dbReference type="GO" id="GO:0003723">
    <property type="term" value="F:RNA binding"/>
    <property type="evidence" value="ECO:0007669"/>
    <property type="project" value="UniProtKB-KW"/>
</dbReference>
<dbReference type="NCBIfam" id="TIGR00093">
    <property type="entry name" value="pseudouridine synthase"/>
    <property type="match status" value="1"/>
</dbReference>
<evidence type="ECO:0000313" key="10">
    <source>
        <dbReference type="Proteomes" id="UP000292307"/>
    </source>
</evidence>
<dbReference type="GO" id="GO:0120159">
    <property type="term" value="F:rRNA pseudouridine synthase activity"/>
    <property type="evidence" value="ECO:0007669"/>
    <property type="project" value="UniProtKB-ARBA"/>
</dbReference>
<name>A0A411X2W8_9BURK</name>
<dbReference type="Pfam" id="PF01479">
    <property type="entry name" value="S4"/>
    <property type="match status" value="1"/>
</dbReference>
<dbReference type="EMBL" id="BMWV01000021">
    <property type="protein sequence ID" value="GGY66922.1"/>
    <property type="molecule type" value="Genomic_DNA"/>
</dbReference>
<dbReference type="GO" id="GO:0005829">
    <property type="term" value="C:cytosol"/>
    <property type="evidence" value="ECO:0007669"/>
    <property type="project" value="UniProtKB-ARBA"/>
</dbReference>
<evidence type="ECO:0000256" key="5">
    <source>
        <dbReference type="RuleBase" id="RU003887"/>
    </source>
</evidence>
<dbReference type="RefSeq" id="WP_131147443.1">
    <property type="nucleotide sequence ID" value="NZ_BMWV01000021.1"/>
</dbReference>
<sequence>MNNTENIIETGTPAEPAVKPKRRTKAQIAAEAAAAPVAAESVAAAAPAESADAPAKPKRTRKKVEAAPAAEAPVASAPAPAAPAAASTPAAAAEDAAPVKKPRARKPKAETPSEAATVAAPAPAVAQPAAEVASAAPEAAGHAEAAPKKPRAPRGPRQMREERAVREALKAEQAPAAEAQPAEQPAQPAAQSAAQSAENAGTPVQAEAAPQERAARDEAPRREGGRNKGRNRNDGNRGEGVRAEGNRPEGNRPEGTRPEGTRTEGSRPEGNRPEGGRNDRNAQNPRGKGQGPRQGAQGQRQGNGKLSEADAVFSFVTSEAFDKEDGARGKGQQKPVRRDLTAEDDAPKLHKVLAEAGLGSRRDMEDLIVAGRVSVNGEPAHIGQRILPTDAVRINGKLIQRKVSKKPPRVLVYHKPAGEIVSHDDPDGRPSVFDRLPQMKVGKWLAVGRLDFNTEGLLLFTTSGDLANRLMHPRYNIDREYAVRTLGELEEGMRQKLLAGVELEDGLAQFSKIADGGGEGVNKWYRVVIGEGRNREVRRMFEAVGLTVSRLIRTRYGALTLPSNLKRGRWEEMEENTVRDLMAFVGVEKKAAPGDKKAGPVGERSGGERNAGERNGGERNGNGGERGEKRGGGGGRGRERDSEPNFNRMDISNKNADPFPQAPRGGRPGGQGAGSYFGAGSGLGRAGRGQGGVGRAGLGEQGSGRPQQGKSGRPRQPDPLQTTFGFGGQPQRRGGGQPRGGATDHGMPRRRKG</sequence>
<dbReference type="NCBIfam" id="NF007976">
    <property type="entry name" value="PRK10700.1"/>
    <property type="match status" value="1"/>
</dbReference>
<feature type="compositionally biased region" description="Gly residues" evidence="6">
    <location>
        <begin position="725"/>
        <end position="739"/>
    </location>
</feature>
<evidence type="ECO:0000313" key="9">
    <source>
        <dbReference type="EMBL" id="QBI03340.1"/>
    </source>
</evidence>
<feature type="compositionally biased region" description="Low complexity" evidence="6">
    <location>
        <begin position="29"/>
        <end position="54"/>
    </location>
</feature>
<dbReference type="PROSITE" id="PS50889">
    <property type="entry name" value="S4"/>
    <property type="match status" value="1"/>
</dbReference>
<reference evidence="8" key="3">
    <citation type="submission" date="2022-12" db="EMBL/GenBank/DDBJ databases">
        <authorList>
            <person name="Sun Q."/>
            <person name="Kim S."/>
        </authorList>
    </citation>
    <scope>NUCLEOTIDE SEQUENCE</scope>
    <source>
        <strain evidence="8">KCTC 12343</strain>
    </source>
</reference>
<keyword evidence="2 4" id="KW-0694">RNA-binding</keyword>
<evidence type="ECO:0000256" key="3">
    <source>
        <dbReference type="ARBA" id="ARBA00023235"/>
    </source>
</evidence>
<dbReference type="CDD" id="cd02556">
    <property type="entry name" value="PseudoU_synth_RluB"/>
    <property type="match status" value="1"/>
</dbReference>
<dbReference type="EMBL" id="CP036401">
    <property type="protein sequence ID" value="QBI03340.1"/>
    <property type="molecule type" value="Genomic_DNA"/>
</dbReference>
<feature type="compositionally biased region" description="Gly residues" evidence="6">
    <location>
        <begin position="666"/>
        <end position="702"/>
    </location>
</feature>
<dbReference type="Proteomes" id="UP000628442">
    <property type="component" value="Unassembled WGS sequence"/>
</dbReference>
<dbReference type="InterPro" id="IPR020094">
    <property type="entry name" value="TruA/RsuA/RluB/E/F_N"/>
</dbReference>
<feature type="compositionally biased region" description="Low complexity" evidence="6">
    <location>
        <begin position="171"/>
        <end position="198"/>
    </location>
</feature>
<proteinExistence type="inferred from homology"/>
<reference evidence="8" key="1">
    <citation type="journal article" date="2014" name="Int. J. Syst. Evol. Microbiol.">
        <title>Complete genome sequence of Corynebacterium casei LMG S-19264T (=DSM 44701T), isolated from a smear-ripened cheese.</title>
        <authorList>
            <consortium name="US DOE Joint Genome Institute (JGI-PGF)"/>
            <person name="Walter F."/>
            <person name="Albersmeier A."/>
            <person name="Kalinowski J."/>
            <person name="Ruckert C."/>
        </authorList>
    </citation>
    <scope>NUCLEOTIDE SEQUENCE</scope>
    <source>
        <strain evidence="8">KCTC 12343</strain>
    </source>
</reference>
<dbReference type="Gene3D" id="3.10.290.10">
    <property type="entry name" value="RNA-binding S4 domain"/>
    <property type="match status" value="1"/>
</dbReference>
<organism evidence="8 11">
    <name type="scientific">Pseudoduganella albidiflava</name>
    <dbReference type="NCBI Taxonomy" id="321983"/>
    <lineage>
        <taxon>Bacteria</taxon>
        <taxon>Pseudomonadati</taxon>
        <taxon>Pseudomonadota</taxon>
        <taxon>Betaproteobacteria</taxon>
        <taxon>Burkholderiales</taxon>
        <taxon>Oxalobacteraceae</taxon>
        <taxon>Telluria group</taxon>
        <taxon>Pseudoduganella</taxon>
    </lineage>
</organism>
<dbReference type="PANTHER" id="PTHR47683:SF3">
    <property type="entry name" value="RIBOSOMAL LARGE SUBUNIT PSEUDOURIDINE SYNTHASE B"/>
    <property type="match status" value="1"/>
</dbReference>
<dbReference type="PROSITE" id="PS01149">
    <property type="entry name" value="PSI_RSU"/>
    <property type="match status" value="1"/>
</dbReference>
<dbReference type="InterPro" id="IPR006145">
    <property type="entry name" value="PsdUridine_synth_RsuA/RluA"/>
</dbReference>
<dbReference type="AlphaFoldDB" id="A0A411X2W8"/>
<dbReference type="Pfam" id="PF00849">
    <property type="entry name" value="PseudoU_synth_2"/>
    <property type="match status" value="1"/>
</dbReference>
<dbReference type="InterPro" id="IPR042092">
    <property type="entry name" value="PsdUridine_s_RsuA/RluB/E/F_cat"/>
</dbReference>
<gene>
    <name evidence="9" type="ORF">EYF70_22820</name>
    <name evidence="8" type="ORF">GCM10007387_56490</name>
</gene>
<feature type="domain" description="RNA-binding S4" evidence="7">
    <location>
        <begin position="347"/>
        <end position="404"/>
    </location>
</feature>
<dbReference type="Gene3D" id="3.30.70.1560">
    <property type="entry name" value="Alpha-L RNA-binding motif"/>
    <property type="match status" value="1"/>
</dbReference>
<keyword evidence="10" id="KW-1185">Reference proteome</keyword>
<dbReference type="Gene3D" id="3.30.70.580">
    <property type="entry name" value="Pseudouridine synthase I, catalytic domain, N-terminal subdomain"/>
    <property type="match status" value="1"/>
</dbReference>